<dbReference type="InterPro" id="IPR036956">
    <property type="entry name" value="Impact_N_sf"/>
</dbReference>
<evidence type="ECO:0000313" key="3">
    <source>
        <dbReference type="EMBL" id="KGE85106.1"/>
    </source>
</evidence>
<name>A0A098RZ08_9BACT</name>
<dbReference type="PROSITE" id="PS00910">
    <property type="entry name" value="UPF0029"/>
    <property type="match status" value="1"/>
</dbReference>
<sequence>MPNLKDTYQTISGMASGEFRDRGSKFIAYAYPAYNEDEWKAALEDVRKLHPKARHHCYAYRLGLDQNNFRANDDGEPSGTAGRPILGQIDSFGLTYVIVIVIRYFGGTLLGTSGLINAYRESTAAALQEANIIECTVEEIYRLSFDYSLMGNVMSSIEHLQLNMIGQNFDTSATVDLAIRRSEAAPTLLRLKAAIGNLYLEEVNEETEVEGLGIEWVETR</sequence>
<dbReference type="GO" id="GO:0006446">
    <property type="term" value="P:regulation of translational initiation"/>
    <property type="evidence" value="ECO:0007669"/>
    <property type="project" value="TreeGrafter"/>
</dbReference>
<dbReference type="InterPro" id="IPR020568">
    <property type="entry name" value="Ribosomal_Su5_D2-typ_SF"/>
</dbReference>
<dbReference type="PANTHER" id="PTHR16301:SF20">
    <property type="entry name" value="IMPACT FAMILY MEMBER YIGZ"/>
    <property type="match status" value="1"/>
</dbReference>
<dbReference type="RefSeq" id="WP_044229489.1">
    <property type="nucleotide sequence ID" value="NZ_JBKAGJ010000040.1"/>
</dbReference>
<dbReference type="SUPFAM" id="SSF54211">
    <property type="entry name" value="Ribosomal protein S5 domain 2-like"/>
    <property type="match status" value="1"/>
</dbReference>
<accession>A0A098RZ08</accession>
<evidence type="ECO:0000256" key="1">
    <source>
        <dbReference type="ARBA" id="ARBA00007665"/>
    </source>
</evidence>
<comment type="caution">
    <text evidence="3">The sequence shown here is derived from an EMBL/GenBank/DDBJ whole genome shotgun (WGS) entry which is preliminary data.</text>
</comment>
<dbReference type="OrthoDB" id="9813771at2"/>
<dbReference type="Gene3D" id="3.30.230.30">
    <property type="entry name" value="Impact, N-terminal domain"/>
    <property type="match status" value="1"/>
</dbReference>
<comment type="similarity">
    <text evidence="1">Belongs to the IMPACT family.</text>
</comment>
<dbReference type="STRING" id="1524460.IX84_29875"/>
<dbReference type="Proteomes" id="UP000029736">
    <property type="component" value="Unassembled WGS sequence"/>
</dbReference>
<reference evidence="3 4" key="1">
    <citation type="journal article" date="2014" name="Int. J. Syst. Evol. Microbiol.">
        <title>Phaeodactylibacter xiamenensis gen. nov., sp. nov., a member of the family Saprospiraceae isolated from the marine alga Phaeodactylum tricornutum.</title>
        <authorList>
            <person name="Chen Z.Jr."/>
            <person name="Lei X."/>
            <person name="Lai Q."/>
            <person name="Li Y."/>
            <person name="Zhang B."/>
            <person name="Zhang J."/>
            <person name="Zhang H."/>
            <person name="Yang L."/>
            <person name="Zheng W."/>
            <person name="Tian Y."/>
            <person name="Yu Z."/>
            <person name="Xu H.Jr."/>
            <person name="Zheng T."/>
        </authorList>
    </citation>
    <scope>NUCLEOTIDE SEQUENCE [LARGE SCALE GENOMIC DNA]</scope>
    <source>
        <strain evidence="3 4">KD52</strain>
    </source>
</reference>
<dbReference type="EMBL" id="JPOS01000093">
    <property type="protein sequence ID" value="KGE85106.1"/>
    <property type="molecule type" value="Genomic_DNA"/>
</dbReference>
<dbReference type="InterPro" id="IPR023582">
    <property type="entry name" value="Impact"/>
</dbReference>
<dbReference type="AlphaFoldDB" id="A0A098RZ08"/>
<dbReference type="InterPro" id="IPR020569">
    <property type="entry name" value="UPF0029_Impact_CS"/>
</dbReference>
<evidence type="ECO:0000259" key="2">
    <source>
        <dbReference type="Pfam" id="PF01205"/>
    </source>
</evidence>
<dbReference type="PANTHER" id="PTHR16301">
    <property type="entry name" value="IMPACT-RELATED"/>
    <property type="match status" value="1"/>
</dbReference>
<proteinExistence type="inferred from homology"/>
<organism evidence="3 4">
    <name type="scientific">Phaeodactylibacter xiamenensis</name>
    <dbReference type="NCBI Taxonomy" id="1524460"/>
    <lineage>
        <taxon>Bacteria</taxon>
        <taxon>Pseudomonadati</taxon>
        <taxon>Bacteroidota</taxon>
        <taxon>Saprospiria</taxon>
        <taxon>Saprospirales</taxon>
        <taxon>Haliscomenobacteraceae</taxon>
        <taxon>Phaeodactylibacter</taxon>
    </lineage>
</organism>
<dbReference type="InterPro" id="IPR001498">
    <property type="entry name" value="Impact_N"/>
</dbReference>
<keyword evidence="4" id="KW-1185">Reference proteome</keyword>
<feature type="domain" description="Impact N-terminal" evidence="2">
    <location>
        <begin position="22"/>
        <end position="127"/>
    </location>
</feature>
<protein>
    <submittedName>
        <fullName evidence="3">Thymidylate synthase</fullName>
    </submittedName>
</protein>
<gene>
    <name evidence="3" type="ORF">IX84_29875</name>
</gene>
<dbReference type="GO" id="GO:0005737">
    <property type="term" value="C:cytoplasm"/>
    <property type="evidence" value="ECO:0007669"/>
    <property type="project" value="TreeGrafter"/>
</dbReference>
<evidence type="ECO:0000313" key="4">
    <source>
        <dbReference type="Proteomes" id="UP000029736"/>
    </source>
</evidence>
<dbReference type="Pfam" id="PF01205">
    <property type="entry name" value="Impact_N"/>
    <property type="match status" value="1"/>
</dbReference>